<dbReference type="Gene3D" id="3.10.580.10">
    <property type="entry name" value="CBS-domain"/>
    <property type="match status" value="1"/>
</dbReference>
<dbReference type="PROSITE" id="PS51371">
    <property type="entry name" value="CBS"/>
    <property type="match status" value="2"/>
</dbReference>
<sequence length="137" mass="14898">MKVRDIMTNPAISVTGEDTVCEAARVMQAHNIGALPVVSEKNTVDGIVTDRDIVLRTVSRGKDACEMKVKDIMTTEVEKITPDTDIKDAVKRLGTDKIRRVPVIEKNELVGMLSIGDIATQSGFNAEIAEAICEISK</sequence>
<dbReference type="PANTHER" id="PTHR43080">
    <property type="entry name" value="CBS DOMAIN-CONTAINING PROTEIN CBSX3, MITOCHONDRIAL"/>
    <property type="match status" value="1"/>
</dbReference>
<comment type="caution">
    <text evidence="4">The sequence shown here is derived from an EMBL/GenBank/DDBJ whole genome shotgun (WGS) entry which is preliminary data.</text>
</comment>
<evidence type="ECO:0000313" key="5">
    <source>
        <dbReference type="Proteomes" id="UP000647416"/>
    </source>
</evidence>
<gene>
    <name evidence="4" type="ORF">H8706_03635</name>
</gene>
<dbReference type="InterPro" id="IPR046342">
    <property type="entry name" value="CBS_dom_sf"/>
</dbReference>
<name>A0A926F763_9FIRM</name>
<feature type="domain" description="CBS" evidence="3">
    <location>
        <begin position="7"/>
        <end position="64"/>
    </location>
</feature>
<dbReference type="InterPro" id="IPR000644">
    <property type="entry name" value="CBS_dom"/>
</dbReference>
<evidence type="ECO:0000259" key="3">
    <source>
        <dbReference type="PROSITE" id="PS51371"/>
    </source>
</evidence>
<dbReference type="SMART" id="SM00116">
    <property type="entry name" value="CBS"/>
    <property type="match status" value="2"/>
</dbReference>
<accession>A0A926F763</accession>
<evidence type="ECO:0000256" key="1">
    <source>
        <dbReference type="ARBA" id="ARBA00023122"/>
    </source>
</evidence>
<evidence type="ECO:0000313" key="4">
    <source>
        <dbReference type="EMBL" id="MBC8595961.1"/>
    </source>
</evidence>
<keyword evidence="5" id="KW-1185">Reference proteome</keyword>
<feature type="domain" description="CBS" evidence="3">
    <location>
        <begin position="73"/>
        <end position="128"/>
    </location>
</feature>
<dbReference type="Proteomes" id="UP000647416">
    <property type="component" value="Unassembled WGS sequence"/>
</dbReference>
<dbReference type="InterPro" id="IPR051257">
    <property type="entry name" value="Diverse_CBS-Domain"/>
</dbReference>
<dbReference type="AlphaFoldDB" id="A0A926F763"/>
<dbReference type="SUPFAM" id="SSF54631">
    <property type="entry name" value="CBS-domain pair"/>
    <property type="match status" value="1"/>
</dbReference>
<protein>
    <submittedName>
        <fullName evidence="4">CBS domain-containing protein</fullName>
    </submittedName>
</protein>
<organism evidence="4 5">
    <name type="scientific">Qingrenia yutianensis</name>
    <dbReference type="NCBI Taxonomy" id="2763676"/>
    <lineage>
        <taxon>Bacteria</taxon>
        <taxon>Bacillati</taxon>
        <taxon>Bacillota</taxon>
        <taxon>Clostridia</taxon>
        <taxon>Eubacteriales</taxon>
        <taxon>Oscillospiraceae</taxon>
        <taxon>Qingrenia</taxon>
    </lineage>
</organism>
<dbReference type="PANTHER" id="PTHR43080:SF2">
    <property type="entry name" value="CBS DOMAIN-CONTAINING PROTEIN"/>
    <property type="match status" value="1"/>
</dbReference>
<reference evidence="4" key="1">
    <citation type="submission" date="2020-08" db="EMBL/GenBank/DDBJ databases">
        <title>Genome public.</title>
        <authorList>
            <person name="Liu C."/>
            <person name="Sun Q."/>
        </authorList>
    </citation>
    <scope>NUCLEOTIDE SEQUENCE</scope>
    <source>
        <strain evidence="4">NSJ-50</strain>
    </source>
</reference>
<proteinExistence type="predicted"/>
<dbReference type="EMBL" id="JACRTE010000003">
    <property type="protein sequence ID" value="MBC8595961.1"/>
    <property type="molecule type" value="Genomic_DNA"/>
</dbReference>
<dbReference type="Pfam" id="PF00571">
    <property type="entry name" value="CBS"/>
    <property type="match status" value="2"/>
</dbReference>
<evidence type="ECO:0000256" key="2">
    <source>
        <dbReference type="PROSITE-ProRule" id="PRU00703"/>
    </source>
</evidence>
<keyword evidence="1 2" id="KW-0129">CBS domain</keyword>